<accession>L0W908</accession>
<comment type="caution">
    <text evidence="1">The sequence shown here is derived from an EMBL/GenBank/DDBJ whole genome shotgun (WGS) entry which is preliminary data.</text>
</comment>
<name>L0W908_9GAMM</name>
<dbReference type="OrthoDB" id="333393at2"/>
<gene>
    <name evidence="1" type="ORF">A11A3_13455</name>
</gene>
<keyword evidence="2" id="KW-1185">Reference proteome</keyword>
<proteinExistence type="predicted"/>
<evidence type="ECO:0000313" key="2">
    <source>
        <dbReference type="Proteomes" id="UP000010164"/>
    </source>
</evidence>
<dbReference type="PATRIC" id="fig|1177179.3.peg.2674"/>
<protein>
    <submittedName>
        <fullName evidence="1">Uncharacterized protein</fullName>
    </submittedName>
</protein>
<dbReference type="EMBL" id="AMRJ01000025">
    <property type="protein sequence ID" value="EKF73454.1"/>
    <property type="molecule type" value="Genomic_DNA"/>
</dbReference>
<dbReference type="STRING" id="1177179.A11A3_13455"/>
<sequence>MYGIYSKYYENISLDLFSRDMEEKSGVFVVFERHSGRAVGFSTLKTVDLEIKGRKGIGVFSGDTILEKEYWGSRVLHVKFFLKMVREKMKRPYQPLFWLLISKGYKTYLLMANNFHRYYPDHQGKNEHLAPLVDDYCDKLFPGYFCSNRKLLDFGDGYTFLKSDVAAITETMRADNDKIRFFEQCNPSWQRGTELPCIGQVTFSLLFSYPFALWRKIRDRKSRLPRTSVACE</sequence>
<dbReference type="AlphaFoldDB" id="L0W908"/>
<organism evidence="1 2">
    <name type="scientific">Alcanivorax hongdengensis A-11-3</name>
    <dbReference type="NCBI Taxonomy" id="1177179"/>
    <lineage>
        <taxon>Bacteria</taxon>
        <taxon>Pseudomonadati</taxon>
        <taxon>Pseudomonadota</taxon>
        <taxon>Gammaproteobacteria</taxon>
        <taxon>Oceanospirillales</taxon>
        <taxon>Alcanivoracaceae</taxon>
        <taxon>Alcanivorax</taxon>
    </lineage>
</organism>
<dbReference type="eggNOG" id="ENOG502Z8UT">
    <property type="taxonomic scope" value="Bacteria"/>
</dbReference>
<reference evidence="1 2" key="1">
    <citation type="journal article" date="2012" name="J. Bacteriol.">
        <title>Genome Sequence of the Alkane-Degrading Bacterium Alcanivorax hongdengensis Type Strain A-11-3.</title>
        <authorList>
            <person name="Lai Q."/>
            <person name="Shao Z."/>
        </authorList>
    </citation>
    <scope>NUCLEOTIDE SEQUENCE [LARGE SCALE GENOMIC DNA]</scope>
    <source>
        <strain evidence="1 2">A-11-3</strain>
    </source>
</reference>
<evidence type="ECO:0000313" key="1">
    <source>
        <dbReference type="EMBL" id="EKF73454.1"/>
    </source>
</evidence>
<dbReference type="Proteomes" id="UP000010164">
    <property type="component" value="Unassembled WGS sequence"/>
</dbReference>